<dbReference type="GO" id="GO:0016787">
    <property type="term" value="F:hydrolase activity"/>
    <property type="evidence" value="ECO:0007669"/>
    <property type="project" value="UniProtKB-KW"/>
</dbReference>
<dbReference type="Proteomes" id="UP000565724">
    <property type="component" value="Unassembled WGS sequence"/>
</dbReference>
<dbReference type="SUPFAM" id="SSF53474">
    <property type="entry name" value="alpha/beta-Hydrolases"/>
    <property type="match status" value="1"/>
</dbReference>
<name>A0A7Y6A1Y4_9CELL</name>
<keyword evidence="1" id="KW-0472">Membrane</keyword>
<keyword evidence="1" id="KW-0812">Transmembrane</keyword>
<proteinExistence type="predicted"/>
<evidence type="ECO:0000313" key="3">
    <source>
        <dbReference type="EMBL" id="NUU17583.1"/>
    </source>
</evidence>
<dbReference type="EMBL" id="JABMCI010000063">
    <property type="protein sequence ID" value="NUU17583.1"/>
    <property type="molecule type" value="Genomic_DNA"/>
</dbReference>
<organism evidence="3 4">
    <name type="scientific">Cellulomonas humilata</name>
    <dbReference type="NCBI Taxonomy" id="144055"/>
    <lineage>
        <taxon>Bacteria</taxon>
        <taxon>Bacillati</taxon>
        <taxon>Actinomycetota</taxon>
        <taxon>Actinomycetes</taxon>
        <taxon>Micrococcales</taxon>
        <taxon>Cellulomonadaceae</taxon>
        <taxon>Cellulomonas</taxon>
    </lineage>
</organism>
<dbReference type="Gene3D" id="3.40.50.1820">
    <property type="entry name" value="alpha/beta hydrolase"/>
    <property type="match status" value="1"/>
</dbReference>
<dbReference type="Pfam" id="PF00561">
    <property type="entry name" value="Abhydrolase_1"/>
    <property type="match status" value="1"/>
</dbReference>
<evidence type="ECO:0000313" key="4">
    <source>
        <dbReference type="Proteomes" id="UP000565724"/>
    </source>
</evidence>
<protein>
    <submittedName>
        <fullName evidence="3">Alpha/beta hydrolase</fullName>
    </submittedName>
</protein>
<sequence length="377" mass="42200">MPSTTDARPPRSRRTRIWTRIGSVVTVLAVTAGVALVVFKRSVDSYVDPWIQKVADAGYVERNAQVNDVDFSYVEGPDNGTPLVLLHAQLMDWFDYSRVLPDLAGSYHVFVIDYQGHGRTTYPDDYPMTADQIGTDLGAFLDEVVGQPAYVSGNSSGGLLTMWLAANRPNLVRAVVLEDPPIFAAEYPRIMQTVASKAFKSSYDAEKSGDVDDFLLYWLDYNTTFFDTYVFPGSARVLTYFTTSYREANPGEPVELSFVRNDTVRLLMRGLESYDPRFGAAFYDGTWNDEFDHAVTLEKISCPTLLLHADYSWTDDGLLNGAMSEDDAQMAMSHLSDGTYLKVDSGHVVHLERPHEFVDILDSFFLADRLPAAPREQ</sequence>
<comment type="caution">
    <text evidence="3">The sequence shown here is derived from an EMBL/GenBank/DDBJ whole genome shotgun (WGS) entry which is preliminary data.</text>
</comment>
<keyword evidence="1" id="KW-1133">Transmembrane helix</keyword>
<feature type="domain" description="AB hydrolase-1" evidence="2">
    <location>
        <begin position="82"/>
        <end position="354"/>
    </location>
</feature>
<keyword evidence="3" id="KW-0378">Hydrolase</keyword>
<reference evidence="3 4" key="1">
    <citation type="submission" date="2020-05" db="EMBL/GenBank/DDBJ databases">
        <title>Genome Sequencing of Type Strains.</title>
        <authorList>
            <person name="Lemaire J.F."/>
            <person name="Inderbitzin P."/>
            <person name="Gregorio O.A."/>
            <person name="Collins S.B."/>
            <person name="Wespe N."/>
            <person name="Knight-Connoni V."/>
        </authorList>
    </citation>
    <scope>NUCLEOTIDE SEQUENCE [LARGE SCALE GENOMIC DNA]</scope>
    <source>
        <strain evidence="3 4">ATCC 25174</strain>
    </source>
</reference>
<dbReference type="InterPro" id="IPR029058">
    <property type="entry name" value="AB_hydrolase_fold"/>
</dbReference>
<feature type="transmembrane region" description="Helical" evidence="1">
    <location>
        <begin position="21"/>
        <end position="39"/>
    </location>
</feature>
<evidence type="ECO:0000256" key="1">
    <source>
        <dbReference type="SAM" id="Phobius"/>
    </source>
</evidence>
<accession>A0A7Y6A1Y4</accession>
<evidence type="ECO:0000259" key="2">
    <source>
        <dbReference type="Pfam" id="PF00561"/>
    </source>
</evidence>
<keyword evidence="4" id="KW-1185">Reference proteome</keyword>
<dbReference type="AlphaFoldDB" id="A0A7Y6A1Y4"/>
<gene>
    <name evidence="3" type="ORF">HP550_10000</name>
</gene>
<dbReference type="PANTHER" id="PTHR46438:SF2">
    <property type="entry name" value="ALPHA_BETA-HYDROLASES SUPERFAMILY PROTEIN"/>
    <property type="match status" value="1"/>
</dbReference>
<dbReference type="PANTHER" id="PTHR46438">
    <property type="entry name" value="ALPHA/BETA-HYDROLASES SUPERFAMILY PROTEIN"/>
    <property type="match status" value="1"/>
</dbReference>
<dbReference type="InterPro" id="IPR000073">
    <property type="entry name" value="AB_hydrolase_1"/>
</dbReference>